<accession>A0A4Y1R1N3</accession>
<dbReference type="AlphaFoldDB" id="A0A4Y1R1N3"/>
<evidence type="ECO:0000313" key="1">
    <source>
        <dbReference type="EMBL" id="BBG98021.1"/>
    </source>
</evidence>
<protein>
    <submittedName>
        <fullName evidence="1">RING/FYVE/PHD zinc finger superfamily protein</fullName>
    </submittedName>
</protein>
<sequence>MVMTCEICGSTARNVAGVTEAELVEQWSETNDTAMATSAAAPVQTAESQNFWQGHRCFIGPEKRSNQLIYKISGRRGMLKSVTRDHFAKVSQSCMI</sequence>
<dbReference type="EMBL" id="AP019298">
    <property type="protein sequence ID" value="BBG98021.1"/>
    <property type="molecule type" value="Genomic_DNA"/>
</dbReference>
<gene>
    <name evidence="1" type="ORF">Prudu_007317</name>
</gene>
<reference evidence="1" key="1">
    <citation type="journal article" date="2019" name="Science">
        <title>Mutation of a bHLH transcription factor allowed almond domestication.</title>
        <authorList>
            <person name="Sanchez-Perez R."/>
            <person name="Pavan S."/>
            <person name="Mazzeo R."/>
            <person name="Moldovan C."/>
            <person name="Aiese Cigliano R."/>
            <person name="Del Cueto J."/>
            <person name="Ricciardi F."/>
            <person name="Lotti C."/>
            <person name="Ricciardi L."/>
            <person name="Dicenta F."/>
            <person name="Lopez-Marques R.L."/>
            <person name="Lindberg Moller B."/>
        </authorList>
    </citation>
    <scope>NUCLEOTIDE SEQUENCE</scope>
</reference>
<proteinExistence type="predicted"/>
<name>A0A4Y1R1N3_PRUDU</name>
<organism evidence="1">
    <name type="scientific">Prunus dulcis</name>
    <name type="common">Almond</name>
    <name type="synonym">Amygdalus dulcis</name>
    <dbReference type="NCBI Taxonomy" id="3755"/>
    <lineage>
        <taxon>Eukaryota</taxon>
        <taxon>Viridiplantae</taxon>
        <taxon>Streptophyta</taxon>
        <taxon>Embryophyta</taxon>
        <taxon>Tracheophyta</taxon>
        <taxon>Spermatophyta</taxon>
        <taxon>Magnoliopsida</taxon>
        <taxon>eudicotyledons</taxon>
        <taxon>Gunneridae</taxon>
        <taxon>Pentapetalae</taxon>
        <taxon>rosids</taxon>
        <taxon>fabids</taxon>
        <taxon>Rosales</taxon>
        <taxon>Rosaceae</taxon>
        <taxon>Amygdaloideae</taxon>
        <taxon>Amygdaleae</taxon>
        <taxon>Prunus</taxon>
    </lineage>
</organism>